<evidence type="ECO:0000313" key="3">
    <source>
        <dbReference type="Proteomes" id="UP001500655"/>
    </source>
</evidence>
<keyword evidence="1" id="KW-1133">Transmembrane helix</keyword>
<keyword evidence="1" id="KW-0472">Membrane</keyword>
<feature type="transmembrane region" description="Helical" evidence="1">
    <location>
        <begin position="44"/>
        <end position="64"/>
    </location>
</feature>
<reference evidence="2 3" key="1">
    <citation type="journal article" date="2019" name="Int. J. Syst. Evol. Microbiol.">
        <title>The Global Catalogue of Microorganisms (GCM) 10K type strain sequencing project: providing services to taxonomists for standard genome sequencing and annotation.</title>
        <authorList>
            <consortium name="The Broad Institute Genomics Platform"/>
            <consortium name="The Broad Institute Genome Sequencing Center for Infectious Disease"/>
            <person name="Wu L."/>
            <person name="Ma J."/>
        </authorList>
    </citation>
    <scope>NUCLEOTIDE SEQUENCE [LARGE SCALE GENOMIC DNA]</scope>
    <source>
        <strain evidence="2 3">JCM 13249</strain>
    </source>
</reference>
<organism evidence="2 3">
    <name type="scientific">Luedemannella helvata</name>
    <dbReference type="NCBI Taxonomy" id="349315"/>
    <lineage>
        <taxon>Bacteria</taxon>
        <taxon>Bacillati</taxon>
        <taxon>Actinomycetota</taxon>
        <taxon>Actinomycetes</taxon>
        <taxon>Micromonosporales</taxon>
        <taxon>Micromonosporaceae</taxon>
        <taxon>Luedemannella</taxon>
    </lineage>
</organism>
<keyword evidence="1" id="KW-0812">Transmembrane</keyword>
<comment type="caution">
    <text evidence="2">The sequence shown here is derived from an EMBL/GenBank/DDBJ whole genome shotgun (WGS) entry which is preliminary data.</text>
</comment>
<name>A0ABN2KH97_9ACTN</name>
<dbReference type="RefSeq" id="WP_344081627.1">
    <property type="nucleotide sequence ID" value="NZ_BAAALS010000012.1"/>
</dbReference>
<evidence type="ECO:0000313" key="2">
    <source>
        <dbReference type="EMBL" id="GAA1756137.1"/>
    </source>
</evidence>
<keyword evidence="3" id="KW-1185">Reference proteome</keyword>
<evidence type="ECO:0000256" key="1">
    <source>
        <dbReference type="SAM" id="Phobius"/>
    </source>
</evidence>
<protein>
    <submittedName>
        <fullName evidence="2">Uncharacterized protein</fullName>
    </submittedName>
</protein>
<sequence length="72" mass="7800">MRKALVVLGWIVGLYLVARAVAEPFMIDFGDPATYRDDWGGPSLVGVLAVHMGPGIIAAAVLTWSCRSHRTF</sequence>
<proteinExistence type="predicted"/>
<accession>A0ABN2KH97</accession>
<dbReference type="Proteomes" id="UP001500655">
    <property type="component" value="Unassembled WGS sequence"/>
</dbReference>
<dbReference type="EMBL" id="BAAALS010000012">
    <property type="protein sequence ID" value="GAA1756137.1"/>
    <property type="molecule type" value="Genomic_DNA"/>
</dbReference>
<gene>
    <name evidence="2" type="ORF">GCM10009681_29190</name>
</gene>